<dbReference type="Gramene" id="KFK32323">
    <property type="protein sequence ID" value="KFK32323"/>
    <property type="gene ID" value="AALP_AA6G227100"/>
</dbReference>
<accession>A0A087GR21</accession>
<dbReference type="Proteomes" id="UP000029120">
    <property type="component" value="Chromosome 6"/>
</dbReference>
<organism evidence="2 3">
    <name type="scientific">Arabis alpina</name>
    <name type="common">Alpine rock-cress</name>
    <dbReference type="NCBI Taxonomy" id="50452"/>
    <lineage>
        <taxon>Eukaryota</taxon>
        <taxon>Viridiplantae</taxon>
        <taxon>Streptophyta</taxon>
        <taxon>Embryophyta</taxon>
        <taxon>Tracheophyta</taxon>
        <taxon>Spermatophyta</taxon>
        <taxon>Magnoliopsida</taxon>
        <taxon>eudicotyledons</taxon>
        <taxon>Gunneridae</taxon>
        <taxon>Pentapetalae</taxon>
        <taxon>rosids</taxon>
        <taxon>malvids</taxon>
        <taxon>Brassicales</taxon>
        <taxon>Brassicaceae</taxon>
        <taxon>Arabideae</taxon>
        <taxon>Arabis</taxon>
    </lineage>
</organism>
<name>A0A087GR21_ARAAL</name>
<dbReference type="OrthoDB" id="1105657at2759"/>
<dbReference type="Gene3D" id="6.10.250.1310">
    <property type="match status" value="1"/>
</dbReference>
<evidence type="ECO:0000313" key="3">
    <source>
        <dbReference type="Proteomes" id="UP000029120"/>
    </source>
</evidence>
<evidence type="ECO:0000313" key="2">
    <source>
        <dbReference type="EMBL" id="KFK32323.1"/>
    </source>
</evidence>
<dbReference type="AlphaFoldDB" id="A0A087GR21"/>
<protein>
    <submittedName>
        <fullName evidence="2">Uncharacterized protein</fullName>
    </submittedName>
</protein>
<keyword evidence="3" id="KW-1185">Reference proteome</keyword>
<sequence length="297" mass="32495">MIPQEAQIPGVVASTNDTVMLPPPSEAASSMDLAYPSQDPYSTLQIQASQVLCSQSDAGEAMWQKDSPLLSCPFDIELEKLRRKDEFSRNYFEKTTSELKAELERRMAEIHSEYDGKLQELDAEYNSIAVESKAKRCLVEMNSLLANAFMSKCTDPTAALRAATTSQHSSQQWQGNTNMHSTAPPRPLVTPAEAPTPIPSFHSPRCTSKTHRTSTALSLPSVKAEALVTQRRQPPLISNLHTSSSPPVYGVVRRPAPHLQAFRASRAPVTSAAASTRTQQQQGNSNGELVCLSDDDE</sequence>
<dbReference type="InterPro" id="IPR039322">
    <property type="entry name" value="MOM1"/>
</dbReference>
<dbReference type="GO" id="GO:0031507">
    <property type="term" value="P:heterochromatin formation"/>
    <property type="evidence" value="ECO:0007669"/>
    <property type="project" value="InterPro"/>
</dbReference>
<proteinExistence type="predicted"/>
<feature type="compositionally biased region" description="Low complexity" evidence="1">
    <location>
        <begin position="270"/>
        <end position="282"/>
    </location>
</feature>
<feature type="compositionally biased region" description="Pro residues" evidence="1">
    <location>
        <begin position="184"/>
        <end position="198"/>
    </location>
</feature>
<evidence type="ECO:0000256" key="1">
    <source>
        <dbReference type="SAM" id="MobiDB-lite"/>
    </source>
</evidence>
<dbReference type="PANTHER" id="PTHR35116">
    <property type="entry name" value="HELICASE PROTEIN MOM1"/>
    <property type="match status" value="1"/>
</dbReference>
<feature type="region of interest" description="Disordered" evidence="1">
    <location>
        <begin position="265"/>
        <end position="297"/>
    </location>
</feature>
<reference evidence="3" key="1">
    <citation type="journal article" date="2015" name="Nat. Plants">
        <title>Genome expansion of Arabis alpina linked with retrotransposition and reduced symmetric DNA methylation.</title>
        <authorList>
            <person name="Willing E.M."/>
            <person name="Rawat V."/>
            <person name="Mandakova T."/>
            <person name="Maumus F."/>
            <person name="James G.V."/>
            <person name="Nordstroem K.J."/>
            <person name="Becker C."/>
            <person name="Warthmann N."/>
            <person name="Chica C."/>
            <person name="Szarzynska B."/>
            <person name="Zytnicki M."/>
            <person name="Albani M.C."/>
            <person name="Kiefer C."/>
            <person name="Bergonzi S."/>
            <person name="Castaings L."/>
            <person name="Mateos J.L."/>
            <person name="Berns M.C."/>
            <person name="Bujdoso N."/>
            <person name="Piofczyk T."/>
            <person name="de Lorenzo L."/>
            <person name="Barrero-Sicilia C."/>
            <person name="Mateos I."/>
            <person name="Piednoel M."/>
            <person name="Hagmann J."/>
            <person name="Chen-Min-Tao R."/>
            <person name="Iglesias-Fernandez R."/>
            <person name="Schuster S.C."/>
            <person name="Alonso-Blanco C."/>
            <person name="Roudier F."/>
            <person name="Carbonero P."/>
            <person name="Paz-Ares J."/>
            <person name="Davis S.J."/>
            <person name="Pecinka A."/>
            <person name="Quesneville H."/>
            <person name="Colot V."/>
            <person name="Lysak M.A."/>
            <person name="Weigel D."/>
            <person name="Coupland G."/>
            <person name="Schneeberger K."/>
        </authorList>
    </citation>
    <scope>NUCLEOTIDE SEQUENCE [LARGE SCALE GENOMIC DNA]</scope>
    <source>
        <strain evidence="3">cv. Pajares</strain>
    </source>
</reference>
<gene>
    <name evidence="2" type="ordered locus">AALP_Aa6g227100</name>
</gene>
<feature type="region of interest" description="Disordered" evidence="1">
    <location>
        <begin position="161"/>
        <end position="218"/>
    </location>
</feature>
<dbReference type="EMBL" id="CM002874">
    <property type="protein sequence ID" value="KFK32323.1"/>
    <property type="molecule type" value="Genomic_DNA"/>
</dbReference>
<feature type="compositionally biased region" description="Polar residues" evidence="1">
    <location>
        <begin position="163"/>
        <end position="181"/>
    </location>
</feature>
<dbReference type="PANTHER" id="PTHR35116:SF2">
    <property type="entry name" value="ATP-DEPENDENT HELICASE FAMILY PROTEIN-RELATED"/>
    <property type="match status" value="1"/>
</dbReference>